<accession>A0ABU3KSL7</accession>
<comment type="caution">
    <text evidence="2">The sequence shown here is derived from an EMBL/GenBank/DDBJ whole genome shotgun (WGS) entry which is preliminary data.</text>
</comment>
<gene>
    <name evidence="2" type="primary">pilV</name>
    <name evidence="2" type="ORF">RAE19_16735</name>
</gene>
<reference evidence="2 3" key="1">
    <citation type="submission" date="2023-08" db="EMBL/GenBank/DDBJ databases">
        <title>Rhodoferax potami sp. nov. and Rhodoferax mekongensis sp. nov., isolated from the Mekong River in Thailand.</title>
        <authorList>
            <person name="Kitikhun S."/>
            <person name="Charoenyingcharoen P."/>
            <person name="Siriarchawattana P."/>
            <person name="Likhitrattanapisal S."/>
            <person name="Nilsakha T."/>
            <person name="Chanpet A."/>
            <person name="Rattanawaree P."/>
            <person name="Ingsriswang S."/>
        </authorList>
    </citation>
    <scope>NUCLEOTIDE SEQUENCE [LARGE SCALE GENOMIC DNA]</scope>
    <source>
        <strain evidence="2 3">TBRC 17660</strain>
    </source>
</reference>
<keyword evidence="3" id="KW-1185">Reference proteome</keyword>
<keyword evidence="1" id="KW-0812">Transmembrane</keyword>
<name>A0ABU3KSL7_9BURK</name>
<dbReference type="NCBIfam" id="TIGR02532">
    <property type="entry name" value="IV_pilin_GFxxxE"/>
    <property type="match status" value="1"/>
</dbReference>
<sequence length="222" mass="22768">MQKSICHSLGFEKPNAAKMGGFSLIEVLISVVVLSFGLLGAVGLQASALQSNREARIQSSALALARELAEMIRGNKDVALLTTSNPFHGDFSTPMTAPTPSYCLKVSNSLTTAAATPCAGANTTETQTNIANASMTEWLARVEEELPGARVVVCDDAAPYTAGGQPQWACTAGTDATKVVKIGWTKTSTNKALTAASAIEKATGAGAAAPSVILALTPGNSL</sequence>
<dbReference type="RefSeq" id="WP_313875938.1">
    <property type="nucleotide sequence ID" value="NZ_JAVBIK010000001.1"/>
</dbReference>
<evidence type="ECO:0000256" key="1">
    <source>
        <dbReference type="SAM" id="Phobius"/>
    </source>
</evidence>
<protein>
    <submittedName>
        <fullName evidence="2">Type IV pilus modification protein PilV</fullName>
    </submittedName>
</protein>
<dbReference type="EMBL" id="JAVBIK010000001">
    <property type="protein sequence ID" value="MDT7520333.1"/>
    <property type="molecule type" value="Genomic_DNA"/>
</dbReference>
<dbReference type="Proteomes" id="UP001321700">
    <property type="component" value="Unassembled WGS sequence"/>
</dbReference>
<dbReference type="PROSITE" id="PS00409">
    <property type="entry name" value="PROKAR_NTER_METHYL"/>
    <property type="match status" value="1"/>
</dbReference>
<dbReference type="InterPro" id="IPR013362">
    <property type="entry name" value="Pilus_4_PilV"/>
</dbReference>
<dbReference type="NCBIfam" id="TIGR02523">
    <property type="entry name" value="type_IV_pilV"/>
    <property type="match status" value="1"/>
</dbReference>
<organism evidence="2 3">
    <name type="scientific">Rhodoferax potami</name>
    <dbReference type="NCBI Taxonomy" id="3068338"/>
    <lineage>
        <taxon>Bacteria</taxon>
        <taxon>Pseudomonadati</taxon>
        <taxon>Pseudomonadota</taxon>
        <taxon>Betaproteobacteria</taxon>
        <taxon>Burkholderiales</taxon>
        <taxon>Comamonadaceae</taxon>
        <taxon>Rhodoferax</taxon>
    </lineage>
</organism>
<keyword evidence="1" id="KW-1133">Transmembrane helix</keyword>
<feature type="transmembrane region" description="Helical" evidence="1">
    <location>
        <begin position="21"/>
        <end position="44"/>
    </location>
</feature>
<evidence type="ECO:0000313" key="2">
    <source>
        <dbReference type="EMBL" id="MDT7520333.1"/>
    </source>
</evidence>
<keyword evidence="1" id="KW-0472">Membrane</keyword>
<dbReference type="InterPro" id="IPR012902">
    <property type="entry name" value="N_methyl_site"/>
</dbReference>
<evidence type="ECO:0000313" key="3">
    <source>
        <dbReference type="Proteomes" id="UP001321700"/>
    </source>
</evidence>
<dbReference type="Pfam" id="PF07963">
    <property type="entry name" value="N_methyl"/>
    <property type="match status" value="1"/>
</dbReference>
<proteinExistence type="predicted"/>